<dbReference type="Proteomes" id="UP000011518">
    <property type="component" value="Unassembled WGS sequence"/>
</dbReference>
<dbReference type="GO" id="GO:0003735">
    <property type="term" value="F:structural constituent of ribosome"/>
    <property type="evidence" value="ECO:0007669"/>
    <property type="project" value="InterPro"/>
</dbReference>
<name>L9L3D9_TUPCH</name>
<keyword evidence="4" id="KW-0689">Ribosomal protein</keyword>
<dbReference type="GO" id="GO:0000027">
    <property type="term" value="P:ribosomal large subunit assembly"/>
    <property type="evidence" value="ECO:0007669"/>
    <property type="project" value="TreeGrafter"/>
</dbReference>
<dbReference type="Pfam" id="PF01159">
    <property type="entry name" value="Ribosomal_L6e"/>
    <property type="match status" value="1"/>
</dbReference>
<feature type="compositionally biased region" description="Gly residues" evidence="2">
    <location>
        <begin position="1"/>
        <end position="13"/>
    </location>
</feature>
<dbReference type="InParanoid" id="L9L3D9"/>
<evidence type="ECO:0000313" key="4">
    <source>
        <dbReference type="EMBL" id="ELW69690.1"/>
    </source>
</evidence>
<evidence type="ECO:0000259" key="3">
    <source>
        <dbReference type="Pfam" id="PF03868"/>
    </source>
</evidence>
<reference evidence="5" key="1">
    <citation type="submission" date="2012-07" db="EMBL/GenBank/DDBJ databases">
        <title>Genome of the Chinese tree shrew, a rising model animal genetically related to primates.</title>
        <authorList>
            <person name="Zhang G."/>
            <person name="Fan Y."/>
            <person name="Yao Y."/>
            <person name="Huang Z."/>
        </authorList>
    </citation>
    <scope>NUCLEOTIDE SEQUENCE [LARGE SCALE GENOMIC DNA]</scope>
</reference>
<dbReference type="GO" id="GO:0022625">
    <property type="term" value="C:cytosolic large ribosomal subunit"/>
    <property type="evidence" value="ECO:0007669"/>
    <property type="project" value="TreeGrafter"/>
</dbReference>
<keyword evidence="4" id="KW-0687">Ribonucleoprotein</keyword>
<dbReference type="GO" id="GO:0003723">
    <property type="term" value="F:RNA binding"/>
    <property type="evidence" value="ECO:0007669"/>
    <property type="project" value="TreeGrafter"/>
</dbReference>
<dbReference type="InterPro" id="IPR000915">
    <property type="entry name" value="60S_ribosomal_eL6"/>
</dbReference>
<evidence type="ECO:0000313" key="5">
    <source>
        <dbReference type="Proteomes" id="UP000011518"/>
    </source>
</evidence>
<keyword evidence="5" id="KW-1185">Reference proteome</keyword>
<gene>
    <name evidence="4" type="ORF">TREES_T100012954</name>
</gene>
<dbReference type="AlphaFoldDB" id="L9L3D9"/>
<reference evidence="5" key="2">
    <citation type="journal article" date="2013" name="Nat. Commun.">
        <title>Genome of the Chinese tree shrew.</title>
        <authorList>
            <person name="Fan Y."/>
            <person name="Huang Z.Y."/>
            <person name="Cao C.C."/>
            <person name="Chen C.S."/>
            <person name="Chen Y.X."/>
            <person name="Fan D.D."/>
            <person name="He J."/>
            <person name="Hou H.L."/>
            <person name="Hu L."/>
            <person name="Hu X.T."/>
            <person name="Jiang X.T."/>
            <person name="Lai R."/>
            <person name="Lang Y.S."/>
            <person name="Liang B."/>
            <person name="Liao S.G."/>
            <person name="Mu D."/>
            <person name="Ma Y.Y."/>
            <person name="Niu Y.Y."/>
            <person name="Sun X.Q."/>
            <person name="Xia J.Q."/>
            <person name="Xiao J."/>
            <person name="Xiong Z.Q."/>
            <person name="Xu L."/>
            <person name="Yang L."/>
            <person name="Zhang Y."/>
            <person name="Zhao W."/>
            <person name="Zhao X.D."/>
            <person name="Zheng Y.T."/>
            <person name="Zhou J.M."/>
            <person name="Zhu Y.B."/>
            <person name="Zhang G.J."/>
            <person name="Wang J."/>
            <person name="Yao Y.G."/>
        </authorList>
    </citation>
    <scope>NUCLEOTIDE SEQUENCE [LARGE SCALE GENOMIC DNA]</scope>
</reference>
<evidence type="ECO:0000256" key="1">
    <source>
        <dbReference type="ARBA" id="ARBA00034092"/>
    </source>
</evidence>
<protein>
    <submittedName>
        <fullName evidence="4">60S ribosomal protein L6</fullName>
    </submittedName>
</protein>
<dbReference type="GO" id="GO:0002181">
    <property type="term" value="P:cytoplasmic translation"/>
    <property type="evidence" value="ECO:0007669"/>
    <property type="project" value="TreeGrafter"/>
</dbReference>
<dbReference type="EMBL" id="KB320524">
    <property type="protein sequence ID" value="ELW69690.1"/>
    <property type="molecule type" value="Genomic_DNA"/>
</dbReference>
<dbReference type="PANTHER" id="PTHR10715:SF0">
    <property type="entry name" value="LARGE RIBOSOMAL SUBUNIT PROTEIN EL6"/>
    <property type="match status" value="1"/>
</dbReference>
<dbReference type="InterPro" id="IPR005568">
    <property type="entry name" value="Ribosomal_uL6_N"/>
</dbReference>
<feature type="domain" description="Large ribosomal subunit protein uL6 N-terminal" evidence="3">
    <location>
        <begin position="39"/>
        <end position="67"/>
    </location>
</feature>
<dbReference type="STRING" id="246437.L9L3D9"/>
<comment type="function">
    <text evidence="1">Component of the large ribosomal subunit. The ribosome is a large ribonucleoprotein complex responsible for the synthesis of proteins in the cell.</text>
</comment>
<organism evidence="4 5">
    <name type="scientific">Tupaia chinensis</name>
    <name type="common">Chinese tree shrew</name>
    <name type="synonym">Tupaia belangeri chinensis</name>
    <dbReference type="NCBI Taxonomy" id="246437"/>
    <lineage>
        <taxon>Eukaryota</taxon>
        <taxon>Metazoa</taxon>
        <taxon>Chordata</taxon>
        <taxon>Craniata</taxon>
        <taxon>Vertebrata</taxon>
        <taxon>Euteleostomi</taxon>
        <taxon>Mammalia</taxon>
        <taxon>Eutheria</taxon>
        <taxon>Euarchontoglires</taxon>
        <taxon>Scandentia</taxon>
        <taxon>Tupaiidae</taxon>
        <taxon>Tupaia</taxon>
    </lineage>
</organism>
<accession>L9L3D9</accession>
<dbReference type="Pfam" id="PF03868">
    <property type="entry name" value="Ribosomal_L6e_N"/>
    <property type="match status" value="1"/>
</dbReference>
<dbReference type="PANTHER" id="PTHR10715">
    <property type="entry name" value="60S RIBOSOMAL PROTEIN L6"/>
    <property type="match status" value="1"/>
</dbReference>
<feature type="region of interest" description="Disordered" evidence="2">
    <location>
        <begin position="1"/>
        <end position="31"/>
    </location>
</feature>
<sequence>MSAGAGGGDGGGAVAAARSREGSLDEDGFVPSALGTREQKAMYKRKYSATKSKSEKKRKVLATVTKPVVPLRRTYQEFVTAASTKIDVSKLKIPKHHTDANFKKKKLQKLWHQEGKIFDTDEEK</sequence>
<proteinExistence type="predicted"/>
<evidence type="ECO:0000256" key="2">
    <source>
        <dbReference type="SAM" id="MobiDB-lite"/>
    </source>
</evidence>